<dbReference type="Proteomes" id="UP000029257">
    <property type="component" value="Unassembled WGS sequence"/>
</dbReference>
<keyword evidence="4" id="KW-1185">Reference proteome</keyword>
<comment type="caution">
    <text evidence="1">The sequence shown here is derived from an EMBL/GenBank/DDBJ whole genome shotgun (WGS) entry which is preliminary data.</text>
</comment>
<name>A0AAW3EDL5_9GAMM</name>
<evidence type="ECO:0000313" key="4">
    <source>
        <dbReference type="Proteomes" id="UP000029436"/>
    </source>
</evidence>
<dbReference type="Proteomes" id="UP000029436">
    <property type="component" value="Unassembled WGS sequence"/>
</dbReference>
<evidence type="ECO:0000313" key="2">
    <source>
        <dbReference type="EMBL" id="KGA27241.1"/>
    </source>
</evidence>
<protein>
    <submittedName>
        <fullName evidence="1">Uncharacterized protein</fullName>
    </submittedName>
</protein>
<dbReference type="EMBL" id="JQOH01000008">
    <property type="protein sequence ID" value="KGA27241.1"/>
    <property type="molecule type" value="Genomic_DNA"/>
</dbReference>
<organism evidence="1 3">
    <name type="scientific">Pectobacterium wasabiae</name>
    <dbReference type="NCBI Taxonomy" id="55208"/>
    <lineage>
        <taxon>Bacteria</taxon>
        <taxon>Pseudomonadati</taxon>
        <taxon>Pseudomonadota</taxon>
        <taxon>Gammaproteobacteria</taxon>
        <taxon>Enterobacterales</taxon>
        <taxon>Pectobacteriaceae</taxon>
        <taxon>Pectobacterium</taxon>
    </lineage>
</organism>
<evidence type="ECO:0000313" key="3">
    <source>
        <dbReference type="Proteomes" id="UP000029257"/>
    </source>
</evidence>
<dbReference type="AlphaFoldDB" id="A0AAW3EDL5"/>
<accession>A0AAW3EDL5</accession>
<gene>
    <name evidence="1" type="ORF">JV38_16430</name>
    <name evidence="2" type="ORF">KU73_16420</name>
</gene>
<reference evidence="3 4" key="1">
    <citation type="submission" date="2014-08" db="EMBL/GenBank/DDBJ databases">
        <title>Genome sequences of NCPPB Pectobacterium isolates.</title>
        <authorList>
            <person name="Glover R.H."/>
            <person name="Sapp M."/>
            <person name="Elphinstone J."/>
        </authorList>
    </citation>
    <scope>NUCLEOTIDE SEQUENCE [LARGE SCALE GENOMIC DNA]</scope>
    <source>
        <strain evidence="1 3">NCPPB 3701</strain>
        <strain evidence="2 4">NCPPB3702</strain>
    </source>
</reference>
<evidence type="ECO:0000313" key="1">
    <source>
        <dbReference type="EMBL" id="KFX04107.1"/>
    </source>
</evidence>
<proteinExistence type="predicted"/>
<dbReference type="EMBL" id="JQHP01000009">
    <property type="protein sequence ID" value="KFX04107.1"/>
    <property type="molecule type" value="Genomic_DNA"/>
</dbReference>
<sequence>MNINMHDWILLSLLIDWGKGALIIKLLNSNSEPVVIKANGVKLINIPKGDEWGESVSVNELIGLDRNSDGFERMKIEIQSGDVIEVVAEEILLPN</sequence>